<evidence type="ECO:0000256" key="1">
    <source>
        <dbReference type="ARBA" id="ARBA00004571"/>
    </source>
</evidence>
<evidence type="ECO:0000256" key="5">
    <source>
        <dbReference type="ARBA" id="ARBA00022558"/>
    </source>
</evidence>
<dbReference type="Pfam" id="PF00577">
    <property type="entry name" value="Usher"/>
    <property type="match status" value="1"/>
</dbReference>
<dbReference type="EMBL" id="CP093245">
    <property type="protein sequence ID" value="UNH31369.1"/>
    <property type="molecule type" value="Genomic_DNA"/>
</dbReference>
<dbReference type="InterPro" id="IPR037224">
    <property type="entry name" value="PapC_N_sf"/>
</dbReference>
<keyword evidence="5 10" id="KW-1029">Fimbrium biogenesis</keyword>
<evidence type="ECO:0000256" key="10">
    <source>
        <dbReference type="RuleBase" id="RU003884"/>
    </source>
</evidence>
<evidence type="ECO:0000313" key="14">
    <source>
        <dbReference type="EMBL" id="UNH31369.1"/>
    </source>
</evidence>
<dbReference type="InterPro" id="IPR042186">
    <property type="entry name" value="FimD_plug_dom"/>
</dbReference>
<reference evidence="14" key="1">
    <citation type="submission" date="2022-03" db="EMBL/GenBank/DDBJ databases">
        <title>ESBL-producing Moellerella wisconsensis and Escherichia marmotae isolated from wild game meat.</title>
        <authorList>
            <person name="Biggel M."/>
        </authorList>
    </citation>
    <scope>NUCLEOTIDE SEQUENCE</scope>
    <source>
        <strain evidence="14">W51</strain>
    </source>
</reference>
<dbReference type="GO" id="GO:0009279">
    <property type="term" value="C:cell outer membrane"/>
    <property type="evidence" value="ECO:0007669"/>
    <property type="project" value="UniProtKB-SubCell"/>
</dbReference>
<dbReference type="Pfam" id="PF13953">
    <property type="entry name" value="PapC_C"/>
    <property type="match status" value="1"/>
</dbReference>
<dbReference type="GO" id="GO:0015473">
    <property type="term" value="F:fimbrial usher porin activity"/>
    <property type="evidence" value="ECO:0007669"/>
    <property type="project" value="InterPro"/>
</dbReference>
<dbReference type="InterPro" id="IPR025949">
    <property type="entry name" value="PapC-like_C"/>
</dbReference>
<dbReference type="FunFam" id="2.60.40.3110:FF:000001">
    <property type="entry name" value="Putative fimbrial outer membrane usher"/>
    <property type="match status" value="1"/>
</dbReference>
<keyword evidence="3 10" id="KW-0813">Transport</keyword>
<dbReference type="InterPro" id="IPR043142">
    <property type="entry name" value="PapC-like_C_sf"/>
</dbReference>
<keyword evidence="9 10" id="KW-0998">Cell outer membrane</keyword>
<dbReference type="InterPro" id="IPR000015">
    <property type="entry name" value="Fimb_usher"/>
</dbReference>
<dbReference type="PANTHER" id="PTHR30451">
    <property type="entry name" value="OUTER MEMBRANE USHER PROTEIN"/>
    <property type="match status" value="1"/>
</dbReference>
<keyword evidence="6 10" id="KW-0812">Transmembrane</keyword>
<dbReference type="PROSITE" id="PS01151">
    <property type="entry name" value="FIMBRIAL_USHER"/>
    <property type="match status" value="1"/>
</dbReference>
<dbReference type="SUPFAM" id="SSF141729">
    <property type="entry name" value="FimD N-terminal domain-like"/>
    <property type="match status" value="1"/>
</dbReference>
<evidence type="ECO:0000256" key="11">
    <source>
        <dbReference type="SAM" id="MobiDB-lite"/>
    </source>
</evidence>
<keyword evidence="7" id="KW-0732">Signal</keyword>
<feature type="domain" description="PapC N-terminal" evidence="13">
    <location>
        <begin position="38"/>
        <end position="183"/>
    </location>
</feature>
<keyword evidence="4" id="KW-1134">Transmembrane beta strand</keyword>
<sequence length="919" mass="100601">MKKVHIIAENQPKPPFFRYHPIACLLLFSVTPIHAEDYFDPSFLGMVGENTNVDLSAFSQVGGIAEGEYTVSVFVNQQDVGQFTLNFIRNIQDEIAPELTPEQLDTFGVNVPHIPVLKDLPKNELISDLGGLIPQATTRLDLSRLRLDISIPQVAMQSMVKRNADPSLWDDGIPALMANYNISAGHTMSSYDHGEKKQNTNVFASARLGANAGAWRLRSHFTHSRFEYSGGYNQSATTNTQTYFSNTTLSRDIRRLRSTLLIGESSTGSDVFDAVSFKGVQLTSNEQMLPSQLRGYAPAISGVANSNARVTIRQNGNIVYETYVAPGPFYINDIQQAGLSGDYDVTVTDADGSKRQFVVPYSSLPVMLRPGGWKYEVASGRYNGNLTTSSRRSDFILSTVVYGLHNDVTLYGGALLAKDYQSLSAGTGVSLGDFGAVSTDVTHSSAKFTYSNQIASSSERKTGQSYRIRYSKSLMATGTSVDLTALRYSTEHFYNLSEFNSQGYRLEDGLSPWTLQRRRSSFQTQLSQQMQYYGSLYFRANRDDYWGSSRTLTGLSMGYSNSFKGVSYGVNYNIDRVKDSSNNWPENRQLSFNLSVPFSLFTQGRDLQSIYATYSMTHDQNGRTQNNSGLSGSIMDSKLSYSASQSWGNKGQIANTNLNAGYQGDKGSISAGYSYSNNAQSINMNASGGALLHSEGLTLSRSMGDSVALISAPGAEGVSVNGGTAVTDWRGYAVAPYLSDYNKNSIGLDPSTLPENVDLPQSNTNVYPTKGAVVKANFHTRVGYQVLMTLKQGAKYVPFGAIATLITDNSTENINSIVGDGGQVYLTGLPETGKLLVKWGEAAAQQCQVNFDLRHVEVSADMPIRQVSYRCVSGQPHAQPVVSNQPDIAQQMTMPMENIEPFTQTPPKTRWLQSPAGEK</sequence>
<dbReference type="PANTHER" id="PTHR30451:SF21">
    <property type="entry name" value="FIMBRIAL USHER DOMAIN-CONTAINING PROTEIN YDET-RELATED"/>
    <property type="match status" value="1"/>
</dbReference>
<dbReference type="InterPro" id="IPR025885">
    <property type="entry name" value="PapC_N"/>
</dbReference>
<evidence type="ECO:0000259" key="13">
    <source>
        <dbReference type="Pfam" id="PF13954"/>
    </source>
</evidence>
<dbReference type="InterPro" id="IPR018030">
    <property type="entry name" value="Fimbrial_membr_usher_CS"/>
</dbReference>
<organism evidence="14 15">
    <name type="scientific">Moellerella wisconsensis</name>
    <dbReference type="NCBI Taxonomy" id="158849"/>
    <lineage>
        <taxon>Bacteria</taxon>
        <taxon>Pseudomonadati</taxon>
        <taxon>Pseudomonadota</taxon>
        <taxon>Gammaproteobacteria</taxon>
        <taxon>Enterobacterales</taxon>
        <taxon>Morganellaceae</taxon>
        <taxon>Moellerella</taxon>
    </lineage>
</organism>
<dbReference type="Gene3D" id="2.60.40.3110">
    <property type="match status" value="1"/>
</dbReference>
<dbReference type="Pfam" id="PF13954">
    <property type="entry name" value="PapC_N"/>
    <property type="match status" value="1"/>
</dbReference>
<name>A0A9Q8V4I6_9GAMM</name>
<evidence type="ECO:0000256" key="4">
    <source>
        <dbReference type="ARBA" id="ARBA00022452"/>
    </source>
</evidence>
<proteinExistence type="inferred from homology"/>
<feature type="domain" description="PapC-like C-terminal" evidence="12">
    <location>
        <begin position="787"/>
        <end position="853"/>
    </location>
</feature>
<comment type="subcellular location">
    <subcellularLocation>
        <location evidence="1 10">Cell outer membrane</location>
        <topology evidence="1 10">Multi-pass membrane protein</topology>
    </subcellularLocation>
</comment>
<dbReference type="RefSeq" id="WP_241542405.1">
    <property type="nucleotide sequence ID" value="NZ_CAWQWN010000001.1"/>
</dbReference>
<dbReference type="Gene3D" id="2.60.40.2070">
    <property type="match status" value="1"/>
</dbReference>
<evidence type="ECO:0000259" key="12">
    <source>
        <dbReference type="Pfam" id="PF13953"/>
    </source>
</evidence>
<dbReference type="GO" id="GO:0009297">
    <property type="term" value="P:pilus assembly"/>
    <property type="evidence" value="ECO:0007669"/>
    <property type="project" value="InterPro"/>
</dbReference>
<dbReference type="Gene3D" id="3.10.20.410">
    <property type="match status" value="1"/>
</dbReference>
<evidence type="ECO:0000256" key="2">
    <source>
        <dbReference type="ARBA" id="ARBA00008064"/>
    </source>
</evidence>
<evidence type="ECO:0000256" key="7">
    <source>
        <dbReference type="ARBA" id="ARBA00022729"/>
    </source>
</evidence>
<evidence type="ECO:0000313" key="15">
    <source>
        <dbReference type="Proteomes" id="UP000829116"/>
    </source>
</evidence>
<keyword evidence="8 10" id="KW-0472">Membrane</keyword>
<dbReference type="Proteomes" id="UP000829116">
    <property type="component" value="Chromosome"/>
</dbReference>
<evidence type="ECO:0000256" key="8">
    <source>
        <dbReference type="ARBA" id="ARBA00023136"/>
    </source>
</evidence>
<evidence type="ECO:0000256" key="9">
    <source>
        <dbReference type="ARBA" id="ARBA00023237"/>
    </source>
</evidence>
<dbReference type="AlphaFoldDB" id="A0A9Q8V4I6"/>
<dbReference type="Gene3D" id="2.60.40.2610">
    <property type="entry name" value="Outer membrane usher protein FimD, plug domain"/>
    <property type="match status" value="1"/>
</dbReference>
<accession>A0A9Q8V4I6</accession>
<gene>
    <name evidence="14" type="ORF">MNY72_03340</name>
</gene>
<protein>
    <submittedName>
        <fullName evidence="14">Fimbrial biogenesis outer membrane usher protein</fullName>
    </submittedName>
</protein>
<comment type="similarity">
    <text evidence="2 10">Belongs to the fimbrial export usher family.</text>
</comment>
<evidence type="ECO:0000256" key="6">
    <source>
        <dbReference type="ARBA" id="ARBA00022692"/>
    </source>
</evidence>
<evidence type="ECO:0000256" key="3">
    <source>
        <dbReference type="ARBA" id="ARBA00022448"/>
    </source>
</evidence>
<dbReference type="FunFam" id="2.60.40.2610:FF:000001">
    <property type="entry name" value="Outer membrane fimbrial usher protein"/>
    <property type="match status" value="1"/>
</dbReference>
<feature type="region of interest" description="Disordered" evidence="11">
    <location>
        <begin position="899"/>
        <end position="919"/>
    </location>
</feature>